<sequence length="131" mass="13766">AACGRPDWSARNGDARSRCFELPYALVYKTAWLTYEVGLRLVKVDYLGIVNLLAGRAVVREFIQNAATPAALADEALRLLNNASARDALSEELSAVIATLHGEGASERAAGAVIEALGDGQIGRDGGRAGP</sequence>
<dbReference type="Pfam" id="PF02684">
    <property type="entry name" value="LpxB"/>
    <property type="match status" value="1"/>
</dbReference>
<evidence type="ECO:0000256" key="7">
    <source>
        <dbReference type="ARBA" id="ARBA00022679"/>
    </source>
</evidence>
<evidence type="ECO:0000256" key="6">
    <source>
        <dbReference type="ARBA" id="ARBA00022676"/>
    </source>
</evidence>
<evidence type="ECO:0000256" key="2">
    <source>
        <dbReference type="ARBA" id="ARBA00012687"/>
    </source>
</evidence>
<dbReference type="InterPro" id="IPR003835">
    <property type="entry name" value="Glyco_trans_19"/>
</dbReference>
<evidence type="ECO:0000313" key="10">
    <source>
        <dbReference type="EMBL" id="AIA89860.1"/>
    </source>
</evidence>
<dbReference type="PANTHER" id="PTHR30372">
    <property type="entry name" value="LIPID-A-DISACCHARIDE SYNTHASE"/>
    <property type="match status" value="1"/>
</dbReference>
<evidence type="ECO:0000256" key="5">
    <source>
        <dbReference type="ARBA" id="ARBA00022556"/>
    </source>
</evidence>
<evidence type="ECO:0000256" key="4">
    <source>
        <dbReference type="ARBA" id="ARBA00022516"/>
    </source>
</evidence>
<dbReference type="PANTHER" id="PTHR30372:SF4">
    <property type="entry name" value="LIPID-A-DISACCHARIDE SYNTHASE, MITOCHONDRIAL-RELATED"/>
    <property type="match status" value="1"/>
</dbReference>
<comment type="function">
    <text evidence="1">Condensation of UDP-2,3-diacylglucosamine and 2,3-diacylglucosamine-1-phosphate to form lipid A disaccharide, a precursor of lipid A, a phosphorylated glycolipid that anchors the lipopolysaccharide to the outer membrane of the cell.</text>
</comment>
<keyword evidence="5" id="KW-0441">Lipid A biosynthesis</keyword>
<dbReference type="EC" id="2.4.1.182" evidence="2"/>
<keyword evidence="4" id="KW-0444">Lipid biosynthesis</keyword>
<keyword evidence="7" id="KW-0808">Transferase</keyword>
<evidence type="ECO:0000256" key="8">
    <source>
        <dbReference type="ARBA" id="ARBA00023098"/>
    </source>
</evidence>
<evidence type="ECO:0000256" key="9">
    <source>
        <dbReference type="ARBA" id="ARBA00048975"/>
    </source>
</evidence>
<evidence type="ECO:0000256" key="3">
    <source>
        <dbReference type="ARBA" id="ARBA00020902"/>
    </source>
</evidence>
<dbReference type="GO" id="GO:0009245">
    <property type="term" value="P:lipid A biosynthetic process"/>
    <property type="evidence" value="ECO:0007669"/>
    <property type="project" value="UniProtKB-KW"/>
</dbReference>
<dbReference type="EMBL" id="KF122564">
    <property type="protein sequence ID" value="AIA89860.1"/>
    <property type="molecule type" value="Genomic_DNA"/>
</dbReference>
<dbReference type="GO" id="GO:0005543">
    <property type="term" value="F:phospholipid binding"/>
    <property type="evidence" value="ECO:0007669"/>
    <property type="project" value="TreeGrafter"/>
</dbReference>
<comment type="catalytic activity">
    <reaction evidence="9">
        <text>a lipid X + a UDP-2-N,3-O-bis[(3R)-3-hydroxyacyl]-alpha-D-glucosamine = a lipid A disaccharide + UDP + H(+)</text>
        <dbReference type="Rhea" id="RHEA:67828"/>
        <dbReference type="ChEBI" id="CHEBI:15378"/>
        <dbReference type="ChEBI" id="CHEBI:58223"/>
        <dbReference type="ChEBI" id="CHEBI:137748"/>
        <dbReference type="ChEBI" id="CHEBI:176338"/>
        <dbReference type="ChEBI" id="CHEBI:176343"/>
        <dbReference type="EC" id="2.4.1.182"/>
    </reaction>
</comment>
<keyword evidence="6" id="KW-0328">Glycosyltransferase</keyword>
<dbReference type="GO" id="GO:0008915">
    <property type="term" value="F:lipid-A-disaccharide synthase activity"/>
    <property type="evidence" value="ECO:0007669"/>
    <property type="project" value="UniProtKB-EC"/>
</dbReference>
<keyword evidence="8" id="KW-0443">Lipid metabolism</keyword>
<name>A0A060CA13_9BACT</name>
<organism evidence="10">
    <name type="scientific">uncultured Methylacidiphilum sp</name>
    <dbReference type="NCBI Taxonomy" id="1216061"/>
    <lineage>
        <taxon>Bacteria</taxon>
        <taxon>Pseudomonadati</taxon>
        <taxon>Verrucomicrobiota</taxon>
        <taxon>Methylacidiphilae</taxon>
        <taxon>Methylacidiphilales</taxon>
        <taxon>Methylacidiphilaceae</taxon>
        <taxon>Methylacidiphilum (ex Ratnadevi et al. 2023)</taxon>
        <taxon>environmental samples</taxon>
    </lineage>
</organism>
<protein>
    <recommendedName>
        <fullName evidence="3">Lipid-A-disaccharide synthase</fullName>
        <ecNumber evidence="2">2.4.1.182</ecNumber>
    </recommendedName>
</protein>
<dbReference type="GO" id="GO:0016020">
    <property type="term" value="C:membrane"/>
    <property type="evidence" value="ECO:0007669"/>
    <property type="project" value="GOC"/>
</dbReference>
<dbReference type="AlphaFoldDB" id="A0A060CA13"/>
<evidence type="ECO:0000256" key="1">
    <source>
        <dbReference type="ARBA" id="ARBA00002056"/>
    </source>
</evidence>
<proteinExistence type="predicted"/>
<accession>A0A060CA13</accession>
<reference evidence="10" key="1">
    <citation type="journal article" date="2013" name="Environ. Microbiol.">
        <title>Seasonally variable intestinal metagenomes of the red palm weevil (Rhynchophorus ferrugineus).</title>
        <authorList>
            <person name="Jia S."/>
            <person name="Zhang X."/>
            <person name="Zhang G."/>
            <person name="Yin A."/>
            <person name="Zhang S."/>
            <person name="Li F."/>
            <person name="Wang L."/>
            <person name="Zhao D."/>
            <person name="Yun Q."/>
            <person name="Tala"/>
            <person name="Wang J."/>
            <person name="Sun G."/>
            <person name="Baabdullah M."/>
            <person name="Yu X."/>
            <person name="Hu S."/>
            <person name="Al-Mssallem I.S."/>
            <person name="Yu J."/>
        </authorList>
    </citation>
    <scope>NUCLEOTIDE SEQUENCE</scope>
</reference>
<feature type="non-terminal residue" evidence="10">
    <location>
        <position position="1"/>
    </location>
</feature>